<evidence type="ECO:0000256" key="3">
    <source>
        <dbReference type="ARBA" id="ARBA00022989"/>
    </source>
</evidence>
<gene>
    <name evidence="6" type="ORF">GCM10007420_19310</name>
</gene>
<reference evidence="7" key="1">
    <citation type="journal article" date="2019" name="Int. J. Syst. Evol. Microbiol.">
        <title>The Global Catalogue of Microorganisms (GCM) 10K type strain sequencing project: providing services to taxonomists for standard genome sequencing and annotation.</title>
        <authorList>
            <consortium name="The Broad Institute Genomics Platform"/>
            <consortium name="The Broad Institute Genome Sequencing Center for Infectious Disease"/>
            <person name="Wu L."/>
            <person name="Ma J."/>
        </authorList>
    </citation>
    <scope>NUCLEOTIDE SEQUENCE [LARGE SCALE GENOMIC DNA]</scope>
    <source>
        <strain evidence="7">CGMCC 1.12766</strain>
    </source>
</reference>
<keyword evidence="7" id="KW-1185">Reference proteome</keyword>
<dbReference type="InterPro" id="IPR051598">
    <property type="entry name" value="TSUP/Inactive_protease-like"/>
</dbReference>
<comment type="subcellular location">
    <subcellularLocation>
        <location evidence="5">Cell membrane</location>
        <topology evidence="5">Multi-pass membrane protein</topology>
    </subcellularLocation>
    <subcellularLocation>
        <location evidence="1">Membrane</location>
        <topology evidence="1">Multi-pass membrane protein</topology>
    </subcellularLocation>
</comment>
<keyword evidence="4 5" id="KW-0472">Membrane</keyword>
<keyword evidence="3 5" id="KW-1133">Transmembrane helix</keyword>
<feature type="transmembrane region" description="Helical" evidence="5">
    <location>
        <begin position="12"/>
        <end position="38"/>
    </location>
</feature>
<dbReference type="PANTHER" id="PTHR43701">
    <property type="entry name" value="MEMBRANE TRANSPORTER PROTEIN MJ0441-RELATED"/>
    <property type="match status" value="1"/>
</dbReference>
<dbReference type="RefSeq" id="WP_188452375.1">
    <property type="nucleotide sequence ID" value="NZ_BMFS01000008.1"/>
</dbReference>
<accession>A0ABQ1XU79</accession>
<evidence type="ECO:0000313" key="7">
    <source>
        <dbReference type="Proteomes" id="UP000648722"/>
    </source>
</evidence>
<feature type="transmembrane region" description="Helical" evidence="5">
    <location>
        <begin position="275"/>
        <end position="292"/>
    </location>
</feature>
<comment type="caution">
    <text evidence="6">The sequence shown here is derived from an EMBL/GenBank/DDBJ whole genome shotgun (WGS) entry which is preliminary data.</text>
</comment>
<feature type="transmembrane region" description="Helical" evidence="5">
    <location>
        <begin position="110"/>
        <end position="138"/>
    </location>
</feature>
<dbReference type="Proteomes" id="UP000648722">
    <property type="component" value="Unassembled WGS sequence"/>
</dbReference>
<evidence type="ECO:0000256" key="5">
    <source>
        <dbReference type="RuleBase" id="RU363041"/>
    </source>
</evidence>
<dbReference type="PANTHER" id="PTHR43701:SF12">
    <property type="entry name" value="MEMBRANE TRANSPORTER PROTEIN YTNM-RELATED"/>
    <property type="match status" value="1"/>
</dbReference>
<evidence type="ECO:0000313" key="6">
    <source>
        <dbReference type="EMBL" id="GGH03127.1"/>
    </source>
</evidence>
<name>A0ABQ1XU79_9PROT</name>
<feature type="transmembrane region" description="Helical" evidence="5">
    <location>
        <begin position="184"/>
        <end position="210"/>
    </location>
</feature>
<evidence type="ECO:0000256" key="4">
    <source>
        <dbReference type="ARBA" id="ARBA00023136"/>
    </source>
</evidence>
<keyword evidence="2 5" id="KW-0812">Transmembrane</keyword>
<keyword evidence="5" id="KW-1003">Cell membrane</keyword>
<comment type="similarity">
    <text evidence="5">Belongs to the 4-toluene sulfonate uptake permease (TSUP) (TC 2.A.102) family.</text>
</comment>
<sequence length="313" mass="33001">MDIYLPIAEVSVNIFLILGLGLAVGFLSGMFGVGGGFLMTPILIFIGIPPPVAVATQTNQIVASSASGAIAHFRRKSLDLKMGLYLLAGGVVGSVGGVWLFSFLQATGQINLVISLCYVGFLGIIGGLMFVESATALWRRYRQGKAGITPRPRRRRRGLIDALPFKVRFPVSGLYISLIPVIGIGALVGLLAALMGVGGGFVMVPAMIYILRMPTSVVIGTSLFQILFVTALTTFLQAAQNQTVDLVLAALLIVGGVIGAQFGARAGQRIRAEELRAALALMVLAVCLKLAFDLVSDPVDMFELMETAGRSAS</sequence>
<feature type="transmembrane region" description="Helical" evidence="5">
    <location>
        <begin position="84"/>
        <end position="104"/>
    </location>
</feature>
<feature type="transmembrane region" description="Helical" evidence="5">
    <location>
        <begin position="159"/>
        <end position="178"/>
    </location>
</feature>
<dbReference type="Pfam" id="PF01925">
    <property type="entry name" value="TauE"/>
    <property type="match status" value="1"/>
</dbReference>
<feature type="transmembrane region" description="Helical" evidence="5">
    <location>
        <begin position="217"/>
        <end position="240"/>
    </location>
</feature>
<evidence type="ECO:0000256" key="2">
    <source>
        <dbReference type="ARBA" id="ARBA00022692"/>
    </source>
</evidence>
<evidence type="ECO:0000256" key="1">
    <source>
        <dbReference type="ARBA" id="ARBA00004141"/>
    </source>
</evidence>
<feature type="transmembrane region" description="Helical" evidence="5">
    <location>
        <begin position="246"/>
        <end position="263"/>
    </location>
</feature>
<protein>
    <recommendedName>
        <fullName evidence="5">Probable membrane transporter protein</fullName>
    </recommendedName>
</protein>
<dbReference type="InterPro" id="IPR002781">
    <property type="entry name" value="TM_pro_TauE-like"/>
</dbReference>
<dbReference type="EMBL" id="BMFS01000008">
    <property type="protein sequence ID" value="GGH03127.1"/>
    <property type="molecule type" value="Genomic_DNA"/>
</dbReference>
<organism evidence="6 7">
    <name type="scientific">Glycocaulis albus</name>
    <dbReference type="NCBI Taxonomy" id="1382801"/>
    <lineage>
        <taxon>Bacteria</taxon>
        <taxon>Pseudomonadati</taxon>
        <taxon>Pseudomonadota</taxon>
        <taxon>Alphaproteobacteria</taxon>
        <taxon>Maricaulales</taxon>
        <taxon>Maricaulaceae</taxon>
        <taxon>Glycocaulis</taxon>
    </lineage>
</organism>
<proteinExistence type="inferred from homology"/>